<evidence type="ECO:0000313" key="2">
    <source>
        <dbReference type="Proteomes" id="UP000188820"/>
    </source>
</evidence>
<organism evidence="1 2">
    <name type="scientific">Rodentibacter caecimuris</name>
    <dbReference type="NCBI Taxonomy" id="1796644"/>
    <lineage>
        <taxon>Bacteria</taxon>
        <taxon>Pseudomonadati</taxon>
        <taxon>Pseudomonadota</taxon>
        <taxon>Gammaproteobacteria</taxon>
        <taxon>Pasteurellales</taxon>
        <taxon>Pasteurellaceae</taxon>
        <taxon>Rodentibacter</taxon>
    </lineage>
</organism>
<comment type="caution">
    <text evidence="1">The sequence shown here is derived from an EMBL/GenBank/DDBJ whole genome shotgun (WGS) entry which is preliminary data.</text>
</comment>
<keyword evidence="1" id="KW-0378">Hydrolase</keyword>
<name>A0ABX3KYU8_9PAST</name>
<dbReference type="GO" id="GO:0016787">
    <property type="term" value="F:hydrolase activity"/>
    <property type="evidence" value="ECO:0007669"/>
    <property type="project" value="UniProtKB-KW"/>
</dbReference>
<reference evidence="1 2" key="1">
    <citation type="submission" date="2016-10" db="EMBL/GenBank/DDBJ databases">
        <title>Rodentibacter gen. nov. and new species.</title>
        <authorList>
            <person name="Christensen H."/>
        </authorList>
    </citation>
    <scope>NUCLEOTIDE SEQUENCE [LARGE SCALE GENOMIC DNA]</scope>
    <source>
        <strain evidence="1 2">1998236014</strain>
    </source>
</reference>
<dbReference type="InterPro" id="IPR006379">
    <property type="entry name" value="HAD-SF_hydro_IIB"/>
</dbReference>
<dbReference type="PANTHER" id="PTHR10000:SF53">
    <property type="entry name" value="5-AMINO-6-(5-PHOSPHO-D-RIBITYLAMINO)URACIL PHOSPHATASE YBJI-RELATED"/>
    <property type="match status" value="1"/>
</dbReference>
<dbReference type="NCBIfam" id="TIGR01484">
    <property type="entry name" value="HAD-SF-IIB"/>
    <property type="match status" value="1"/>
</dbReference>
<dbReference type="RefSeq" id="WP_077463041.1">
    <property type="nucleotide sequence ID" value="NZ_MLAA01000020.1"/>
</dbReference>
<protein>
    <submittedName>
        <fullName evidence="1">Hydrolase</fullName>
    </submittedName>
</protein>
<proteinExistence type="predicted"/>
<dbReference type="PANTHER" id="PTHR10000">
    <property type="entry name" value="PHOSPHOSERINE PHOSPHATASE"/>
    <property type="match status" value="1"/>
</dbReference>
<dbReference type="Gene3D" id="3.30.1240.10">
    <property type="match status" value="1"/>
</dbReference>
<dbReference type="SUPFAM" id="SSF56784">
    <property type="entry name" value="HAD-like"/>
    <property type="match status" value="1"/>
</dbReference>
<sequence length="253" mass="28758">MFFIFDLDGTICFDGRYIDSEIKAALHNLQTQHQVIFASARPIRDLLPLLDDQLKNAILIGGNGAITQVQGKIEIQHRITAADFSQITQWIAELDLDYVVDDAWHYSKRIRQPHHIEQKIDAVKLAKNQPIFAVKQPIKIILLNLTHSNYNYLRPKLAKLSVNLIQHTESNGLYNIDLTATPINKYHTLRTLIGLHPYIAFGNDANDIELLQAADYSVCVGEFPPLQQIANLVLPANPRQIAMKIRELSKQYC</sequence>
<dbReference type="EMBL" id="MLAA01000020">
    <property type="protein sequence ID" value="OOF69959.1"/>
    <property type="molecule type" value="Genomic_DNA"/>
</dbReference>
<gene>
    <name evidence="1" type="ORF">BKG89_04755</name>
</gene>
<dbReference type="Gene3D" id="3.40.50.1000">
    <property type="entry name" value="HAD superfamily/HAD-like"/>
    <property type="match status" value="1"/>
</dbReference>
<dbReference type="Pfam" id="PF08282">
    <property type="entry name" value="Hydrolase_3"/>
    <property type="match status" value="1"/>
</dbReference>
<dbReference type="InterPro" id="IPR023214">
    <property type="entry name" value="HAD_sf"/>
</dbReference>
<dbReference type="InterPro" id="IPR036412">
    <property type="entry name" value="HAD-like_sf"/>
</dbReference>
<keyword evidence="2" id="KW-1185">Reference proteome</keyword>
<dbReference type="Proteomes" id="UP000188820">
    <property type="component" value="Unassembled WGS sequence"/>
</dbReference>
<accession>A0ABX3KYU8</accession>
<evidence type="ECO:0000313" key="1">
    <source>
        <dbReference type="EMBL" id="OOF69959.1"/>
    </source>
</evidence>